<accession>A0A1J5Q8I6</accession>
<keyword evidence="3" id="KW-0347">Helicase</keyword>
<dbReference type="Gene3D" id="3.30.70.330">
    <property type="match status" value="1"/>
</dbReference>
<proteinExistence type="predicted"/>
<keyword evidence="3" id="KW-0378">Hydrolase</keyword>
<dbReference type="EC" id="3.6.4.13" evidence="3"/>
<keyword evidence="3" id="KW-0547">Nucleotide-binding</keyword>
<sequence length="101" mass="10694">MGSEPEWHTLGSLQSGNEAPLVPPMVTLQILGGRKEKIRPGDVLGALTGEAGFTREQVGKITVTDQSTYVAVARDIAADAVRKLSAGKVKGKVVKVRALRD</sequence>
<name>A0A1J5Q8I6_9ZZZZ</name>
<evidence type="ECO:0000256" key="1">
    <source>
        <dbReference type="SAM" id="MobiDB-lite"/>
    </source>
</evidence>
<evidence type="ECO:0000313" key="3">
    <source>
        <dbReference type="EMBL" id="OIQ73803.1"/>
    </source>
</evidence>
<evidence type="ECO:0000259" key="2">
    <source>
        <dbReference type="Pfam" id="PF03880"/>
    </source>
</evidence>
<dbReference type="GO" id="GO:0003724">
    <property type="term" value="F:RNA helicase activity"/>
    <property type="evidence" value="ECO:0007669"/>
    <property type="project" value="UniProtKB-EC"/>
</dbReference>
<dbReference type="InterPro" id="IPR012677">
    <property type="entry name" value="Nucleotide-bd_a/b_plait_sf"/>
</dbReference>
<gene>
    <name evidence="3" type="primary">dbpA_6</name>
    <name evidence="3" type="ORF">GALL_445520</name>
</gene>
<feature type="region of interest" description="Disordered" evidence="1">
    <location>
        <begin position="1"/>
        <end position="20"/>
    </location>
</feature>
<protein>
    <submittedName>
        <fullName evidence="3">ATP-dependent RNA helicase DbpA</fullName>
        <ecNumber evidence="3">3.6.4.13</ecNumber>
    </submittedName>
</protein>
<organism evidence="3">
    <name type="scientific">mine drainage metagenome</name>
    <dbReference type="NCBI Taxonomy" id="410659"/>
    <lineage>
        <taxon>unclassified sequences</taxon>
        <taxon>metagenomes</taxon>
        <taxon>ecological metagenomes</taxon>
    </lineage>
</organism>
<dbReference type="Pfam" id="PF03880">
    <property type="entry name" value="DbpA"/>
    <property type="match status" value="1"/>
</dbReference>
<dbReference type="GO" id="GO:0016787">
    <property type="term" value="F:hydrolase activity"/>
    <property type="evidence" value="ECO:0007669"/>
    <property type="project" value="UniProtKB-KW"/>
</dbReference>
<reference evidence="3" key="1">
    <citation type="submission" date="2016-10" db="EMBL/GenBank/DDBJ databases">
        <title>Sequence of Gallionella enrichment culture.</title>
        <authorList>
            <person name="Poehlein A."/>
            <person name="Muehling M."/>
            <person name="Daniel R."/>
        </authorList>
    </citation>
    <scope>NUCLEOTIDE SEQUENCE</scope>
</reference>
<dbReference type="EMBL" id="MLJW01002731">
    <property type="protein sequence ID" value="OIQ73803.1"/>
    <property type="molecule type" value="Genomic_DNA"/>
</dbReference>
<keyword evidence="3" id="KW-0067">ATP-binding</keyword>
<comment type="caution">
    <text evidence="3">The sequence shown here is derived from an EMBL/GenBank/DDBJ whole genome shotgun (WGS) entry which is preliminary data.</text>
</comment>
<dbReference type="AlphaFoldDB" id="A0A1J5Q8I6"/>
<dbReference type="InterPro" id="IPR005580">
    <property type="entry name" value="DbpA/CsdA_RNA-bd_dom"/>
</dbReference>
<feature type="domain" description="DEAD box helicase DbpA/CsdA RNA-binding" evidence="2">
    <location>
        <begin position="27"/>
        <end position="97"/>
    </location>
</feature>